<keyword evidence="3 6" id="KW-0812">Transmembrane</keyword>
<sequence length="266" mass="27250">MTFSFSVLGLGFMTAIALIAAVGAQNAFLLRHALRGAIPVWPLVVVCIVSEMGLITLGVTGAGAVMASAPWAMTLITWFGVVFLVSYGIFALRRAWVGGSALEAPADPEKAVSLERERETVAVGAAVAPSSGTNGAHGSDGPVLGGGGSGGDLAESAGSGDRAAERPRRRLGGPLLAAIGGMLAFTWLNPHAYIDSVVVLGSLANGHGDLRWAFALGCFLAGITWFCLVGFGGKALRGLFANPVAWRVLDVIIAVVMFAMAAMLAL</sequence>
<name>A0A921F5B6_9ACTN</name>
<keyword evidence="5 6" id="KW-0472">Membrane</keyword>
<feature type="non-terminal residue" evidence="7">
    <location>
        <position position="266"/>
    </location>
</feature>
<dbReference type="RefSeq" id="WP_303915145.1">
    <property type="nucleotide sequence ID" value="NZ_DYXM01000251.1"/>
</dbReference>
<evidence type="ECO:0000256" key="4">
    <source>
        <dbReference type="ARBA" id="ARBA00022989"/>
    </source>
</evidence>
<feature type="transmembrane region" description="Helical" evidence="6">
    <location>
        <begin position="71"/>
        <end position="92"/>
    </location>
</feature>
<keyword evidence="2" id="KW-1003">Cell membrane</keyword>
<evidence type="ECO:0000256" key="6">
    <source>
        <dbReference type="SAM" id="Phobius"/>
    </source>
</evidence>
<dbReference type="AlphaFoldDB" id="A0A921F5B6"/>
<feature type="transmembrane region" description="Helical" evidence="6">
    <location>
        <begin position="40"/>
        <end position="65"/>
    </location>
</feature>
<dbReference type="GO" id="GO:0005886">
    <property type="term" value="C:plasma membrane"/>
    <property type="evidence" value="ECO:0007669"/>
    <property type="project" value="UniProtKB-SubCell"/>
</dbReference>
<dbReference type="EMBL" id="DYXM01000251">
    <property type="protein sequence ID" value="HJE91946.1"/>
    <property type="molecule type" value="Genomic_DNA"/>
</dbReference>
<reference evidence="7" key="2">
    <citation type="submission" date="2021-09" db="EMBL/GenBank/DDBJ databases">
        <authorList>
            <person name="Gilroy R."/>
        </authorList>
    </citation>
    <scope>NUCLEOTIDE SEQUENCE</scope>
    <source>
        <strain evidence="7">ChiGjej1B1-18357</strain>
    </source>
</reference>
<gene>
    <name evidence="7" type="ORF">K8V11_13155</name>
</gene>
<feature type="transmembrane region" description="Helical" evidence="6">
    <location>
        <begin position="171"/>
        <end position="190"/>
    </location>
</feature>
<dbReference type="Proteomes" id="UP000776650">
    <property type="component" value="Unassembled WGS sequence"/>
</dbReference>
<evidence type="ECO:0000256" key="5">
    <source>
        <dbReference type="ARBA" id="ARBA00023136"/>
    </source>
</evidence>
<protein>
    <submittedName>
        <fullName evidence="7">LysE family transporter</fullName>
    </submittedName>
</protein>
<evidence type="ECO:0000256" key="2">
    <source>
        <dbReference type="ARBA" id="ARBA00022475"/>
    </source>
</evidence>
<organism evidence="7 8">
    <name type="scientific">Dietzia timorensis</name>
    <dbReference type="NCBI Taxonomy" id="499555"/>
    <lineage>
        <taxon>Bacteria</taxon>
        <taxon>Bacillati</taxon>
        <taxon>Actinomycetota</taxon>
        <taxon>Actinomycetes</taxon>
        <taxon>Mycobacteriales</taxon>
        <taxon>Dietziaceae</taxon>
        <taxon>Dietzia</taxon>
    </lineage>
</organism>
<dbReference type="Pfam" id="PF01810">
    <property type="entry name" value="LysE"/>
    <property type="match status" value="1"/>
</dbReference>
<reference evidence="7" key="1">
    <citation type="journal article" date="2021" name="PeerJ">
        <title>Extensive microbial diversity within the chicken gut microbiome revealed by metagenomics and culture.</title>
        <authorList>
            <person name="Gilroy R."/>
            <person name="Ravi A."/>
            <person name="Getino M."/>
            <person name="Pursley I."/>
            <person name="Horton D.L."/>
            <person name="Alikhan N.F."/>
            <person name="Baker D."/>
            <person name="Gharbi K."/>
            <person name="Hall N."/>
            <person name="Watson M."/>
            <person name="Adriaenssens E.M."/>
            <person name="Foster-Nyarko E."/>
            <person name="Jarju S."/>
            <person name="Secka A."/>
            <person name="Antonio M."/>
            <person name="Oren A."/>
            <person name="Chaudhuri R.R."/>
            <person name="La Ragione R."/>
            <person name="Hildebrand F."/>
            <person name="Pallen M.J."/>
        </authorList>
    </citation>
    <scope>NUCLEOTIDE SEQUENCE</scope>
    <source>
        <strain evidence="7">ChiGjej1B1-18357</strain>
    </source>
</reference>
<dbReference type="GO" id="GO:0015171">
    <property type="term" value="F:amino acid transmembrane transporter activity"/>
    <property type="evidence" value="ECO:0007669"/>
    <property type="project" value="TreeGrafter"/>
</dbReference>
<keyword evidence="4 6" id="KW-1133">Transmembrane helix</keyword>
<comment type="caution">
    <text evidence="7">The sequence shown here is derived from an EMBL/GenBank/DDBJ whole genome shotgun (WGS) entry which is preliminary data.</text>
</comment>
<accession>A0A921F5B6</accession>
<dbReference type="PANTHER" id="PTHR30086">
    <property type="entry name" value="ARGININE EXPORTER PROTEIN ARGO"/>
    <property type="match status" value="1"/>
</dbReference>
<evidence type="ECO:0000313" key="7">
    <source>
        <dbReference type="EMBL" id="HJE91946.1"/>
    </source>
</evidence>
<evidence type="ECO:0000256" key="1">
    <source>
        <dbReference type="ARBA" id="ARBA00004651"/>
    </source>
</evidence>
<dbReference type="InterPro" id="IPR001123">
    <property type="entry name" value="LeuE-type"/>
</dbReference>
<feature type="transmembrane region" description="Helical" evidence="6">
    <location>
        <begin position="6"/>
        <end position="28"/>
    </location>
</feature>
<feature type="transmembrane region" description="Helical" evidence="6">
    <location>
        <begin position="210"/>
        <end position="232"/>
    </location>
</feature>
<evidence type="ECO:0000313" key="8">
    <source>
        <dbReference type="Proteomes" id="UP000776650"/>
    </source>
</evidence>
<feature type="transmembrane region" description="Helical" evidence="6">
    <location>
        <begin position="244"/>
        <end position="265"/>
    </location>
</feature>
<evidence type="ECO:0000256" key="3">
    <source>
        <dbReference type="ARBA" id="ARBA00022692"/>
    </source>
</evidence>
<dbReference type="PANTHER" id="PTHR30086:SF20">
    <property type="entry name" value="ARGININE EXPORTER PROTEIN ARGO-RELATED"/>
    <property type="match status" value="1"/>
</dbReference>
<comment type="subcellular location">
    <subcellularLocation>
        <location evidence="1">Cell membrane</location>
        <topology evidence="1">Multi-pass membrane protein</topology>
    </subcellularLocation>
</comment>
<proteinExistence type="predicted"/>